<dbReference type="AlphaFoldDB" id="A0AAD9KRF1"/>
<keyword evidence="3" id="KW-1185">Reference proteome</keyword>
<accession>A0AAD9KRF1</accession>
<dbReference type="Proteomes" id="UP001209878">
    <property type="component" value="Unassembled WGS sequence"/>
</dbReference>
<protein>
    <submittedName>
        <fullName evidence="2">Uncharacterized protein</fullName>
    </submittedName>
</protein>
<comment type="caution">
    <text evidence="2">The sequence shown here is derived from an EMBL/GenBank/DDBJ whole genome shotgun (WGS) entry which is preliminary data.</text>
</comment>
<evidence type="ECO:0000256" key="1">
    <source>
        <dbReference type="SAM" id="SignalP"/>
    </source>
</evidence>
<dbReference type="EMBL" id="JAODUO010000695">
    <property type="protein sequence ID" value="KAK2175937.1"/>
    <property type="molecule type" value="Genomic_DNA"/>
</dbReference>
<evidence type="ECO:0000313" key="2">
    <source>
        <dbReference type="EMBL" id="KAK2175937.1"/>
    </source>
</evidence>
<evidence type="ECO:0000313" key="3">
    <source>
        <dbReference type="Proteomes" id="UP001209878"/>
    </source>
</evidence>
<feature type="signal peptide" evidence="1">
    <location>
        <begin position="1"/>
        <end position="20"/>
    </location>
</feature>
<organism evidence="2 3">
    <name type="scientific">Ridgeia piscesae</name>
    <name type="common">Tubeworm</name>
    <dbReference type="NCBI Taxonomy" id="27915"/>
    <lineage>
        <taxon>Eukaryota</taxon>
        <taxon>Metazoa</taxon>
        <taxon>Spiralia</taxon>
        <taxon>Lophotrochozoa</taxon>
        <taxon>Annelida</taxon>
        <taxon>Polychaeta</taxon>
        <taxon>Sedentaria</taxon>
        <taxon>Canalipalpata</taxon>
        <taxon>Sabellida</taxon>
        <taxon>Siboglinidae</taxon>
        <taxon>Ridgeia</taxon>
    </lineage>
</organism>
<reference evidence="2" key="1">
    <citation type="journal article" date="2023" name="Mol. Biol. Evol.">
        <title>Third-Generation Sequencing Reveals the Adaptive Role of the Epigenome in Three Deep-Sea Polychaetes.</title>
        <authorList>
            <person name="Perez M."/>
            <person name="Aroh O."/>
            <person name="Sun Y."/>
            <person name="Lan Y."/>
            <person name="Juniper S.K."/>
            <person name="Young C.R."/>
            <person name="Angers B."/>
            <person name="Qian P.Y."/>
        </authorList>
    </citation>
    <scope>NUCLEOTIDE SEQUENCE</scope>
    <source>
        <strain evidence="2">R07B-5</strain>
    </source>
</reference>
<proteinExistence type="predicted"/>
<feature type="chain" id="PRO_5042118224" evidence="1">
    <location>
        <begin position="21"/>
        <end position="98"/>
    </location>
</feature>
<name>A0AAD9KRF1_RIDPI</name>
<keyword evidence="1" id="KW-0732">Signal</keyword>
<gene>
    <name evidence="2" type="ORF">NP493_695g00019</name>
</gene>
<sequence length="98" mass="10750">MKTTILIALALVVLTAATVAVESTTAITPPKLIFDLRVHCSGECIKLFRKEFLLGSTRIINNCVNHCVNLIETALADEDTSNEDVFDEITVIDTNKDD</sequence>